<protein>
    <submittedName>
        <fullName evidence="4">Uncharacterized protein</fullName>
    </submittedName>
</protein>
<dbReference type="OMA" id="DERNDHY"/>
<keyword evidence="3" id="KW-0812">Transmembrane</keyword>
<feature type="region of interest" description="Disordered" evidence="2">
    <location>
        <begin position="536"/>
        <end position="555"/>
    </location>
</feature>
<accession>A0A9Q0RS28</accession>
<sequence length="588" mass="67842">MLRTRSFHRSTPNVSNQTASFIHDGRDTTTIVGRDELEERYLDLRDQHRQLRLEARSAREEVRQLHTKLSRLIEEKKRYFKHNKTDREVILEEQIFDLEQALFAQTKNNEKLKDRIQLIRCGGGGGGSMQQSNRFNVNEESLHSRCQQYVQTTTTKRVSSAYAHVTSRTDSGLGAGVINSSPVRSKIQLDLRPKSGILKNVQSRETRRDRSLELNEPKSTENRMPLAAAMLMRDAKAEIERLETIIVEQQSLLDSLLLVSNDNENGNDHDERNDHYVSDLSIPTNSGHQTISYELTTKTTTTATATTATTNGMVTSSNPRSDSTNQTHHDPISDLWANYQQLITRQLMSNDVRSLIESLYGTLRSQKQTIVDLDAKLKHTQRYIHGMEWFTLNLVFFIIFIIKIIAIDEKDKLIETLRKENIIMQQSLDRCALKCIDDDQQSTTNRIDNQQIRSQFKEYEKRITVYQNEISQLNLKLQSFENELETERNRNEQLRNKCETLQQLSDNDQLHMKHLKAKITRLSQIVFTDNSIITNTNTNTNGVEQRPENDHSSATDVTTITNNTAEPLEPIQIRLDQILDSLPMFDQK</sequence>
<name>A0A9Q0RS28_BLOTA</name>
<evidence type="ECO:0000256" key="3">
    <source>
        <dbReference type="SAM" id="Phobius"/>
    </source>
</evidence>
<comment type="caution">
    <text evidence="4">The sequence shown here is derived from an EMBL/GenBank/DDBJ whole genome shotgun (WGS) entry which is preliminary data.</text>
</comment>
<dbReference type="Proteomes" id="UP001142055">
    <property type="component" value="Chromosome 1"/>
</dbReference>
<feature type="coiled-coil region" evidence="1">
    <location>
        <begin position="34"/>
        <end position="75"/>
    </location>
</feature>
<feature type="coiled-coil region" evidence="1">
    <location>
        <begin position="449"/>
        <end position="504"/>
    </location>
</feature>
<keyword evidence="3" id="KW-0472">Membrane</keyword>
<feature type="compositionally biased region" description="Polar residues" evidence="2">
    <location>
        <begin position="9"/>
        <end position="20"/>
    </location>
</feature>
<feature type="region of interest" description="Disordered" evidence="2">
    <location>
        <begin position="198"/>
        <end position="219"/>
    </location>
</feature>
<proteinExistence type="predicted"/>
<reference evidence="4" key="1">
    <citation type="submission" date="2022-12" db="EMBL/GenBank/DDBJ databases">
        <title>Genome assemblies of Blomia tropicalis.</title>
        <authorList>
            <person name="Cui Y."/>
        </authorList>
    </citation>
    <scope>NUCLEOTIDE SEQUENCE</scope>
    <source>
        <tissue evidence="4">Adult mites</tissue>
    </source>
</reference>
<keyword evidence="5" id="KW-1185">Reference proteome</keyword>
<organism evidence="4 5">
    <name type="scientific">Blomia tropicalis</name>
    <name type="common">Mite</name>
    <dbReference type="NCBI Taxonomy" id="40697"/>
    <lineage>
        <taxon>Eukaryota</taxon>
        <taxon>Metazoa</taxon>
        <taxon>Ecdysozoa</taxon>
        <taxon>Arthropoda</taxon>
        <taxon>Chelicerata</taxon>
        <taxon>Arachnida</taxon>
        <taxon>Acari</taxon>
        <taxon>Acariformes</taxon>
        <taxon>Sarcoptiformes</taxon>
        <taxon>Astigmata</taxon>
        <taxon>Glycyphagoidea</taxon>
        <taxon>Echimyopodidae</taxon>
        <taxon>Blomia</taxon>
    </lineage>
</organism>
<dbReference type="AlphaFoldDB" id="A0A9Q0RS28"/>
<feature type="compositionally biased region" description="Basic and acidic residues" evidence="2">
    <location>
        <begin position="202"/>
        <end position="219"/>
    </location>
</feature>
<feature type="transmembrane region" description="Helical" evidence="3">
    <location>
        <begin position="386"/>
        <end position="406"/>
    </location>
</feature>
<evidence type="ECO:0000256" key="2">
    <source>
        <dbReference type="SAM" id="MobiDB-lite"/>
    </source>
</evidence>
<evidence type="ECO:0000256" key="1">
    <source>
        <dbReference type="SAM" id="Coils"/>
    </source>
</evidence>
<evidence type="ECO:0000313" key="5">
    <source>
        <dbReference type="Proteomes" id="UP001142055"/>
    </source>
</evidence>
<evidence type="ECO:0000313" key="4">
    <source>
        <dbReference type="EMBL" id="KAJ6224245.1"/>
    </source>
</evidence>
<keyword evidence="3" id="KW-1133">Transmembrane helix</keyword>
<dbReference type="EMBL" id="JAPWDV010000001">
    <property type="protein sequence ID" value="KAJ6224245.1"/>
    <property type="molecule type" value="Genomic_DNA"/>
</dbReference>
<keyword evidence="1" id="KW-0175">Coiled coil</keyword>
<gene>
    <name evidence="4" type="ORF">RDWZM_002790</name>
</gene>
<feature type="region of interest" description="Disordered" evidence="2">
    <location>
        <begin position="1"/>
        <end position="20"/>
    </location>
</feature>